<keyword evidence="1" id="KW-0238">DNA-binding</keyword>
<dbReference type="InterPro" id="IPR006600">
    <property type="entry name" value="HTH_CenpB_DNA-bd_dom"/>
</dbReference>
<evidence type="ECO:0000256" key="1">
    <source>
        <dbReference type="ARBA" id="ARBA00023125"/>
    </source>
</evidence>
<sequence>MPSPQTSPSGGKVRHWFQVARERFKATKIGVSGSMVQVRATKIAAQMNKTDFKATNGWLHRFLKRYNYTHVKLHGEAGDVDTAKVAEEIEQIREQHKEFDVEFIFNMDETGLFYRCFPRVPVQDGDGDQAGGPHRRLGHRPCTKDPKGLPGPQ</sequence>
<dbReference type="InParanoid" id="D7G3D6"/>
<feature type="region of interest" description="Disordered" evidence="2">
    <location>
        <begin position="124"/>
        <end position="153"/>
    </location>
</feature>
<dbReference type="OrthoDB" id="103879at2759"/>
<dbReference type="Pfam" id="PF03221">
    <property type="entry name" value="HTH_Tnp_Tc5"/>
    <property type="match status" value="1"/>
</dbReference>
<evidence type="ECO:0000313" key="5">
    <source>
        <dbReference type="Proteomes" id="UP000002630"/>
    </source>
</evidence>
<dbReference type="Proteomes" id="UP000002630">
    <property type="component" value="Unassembled WGS sequence"/>
</dbReference>
<dbReference type="EMBL" id="FN649760">
    <property type="protein sequence ID" value="CBJ33530.1"/>
    <property type="molecule type" value="Genomic_DNA"/>
</dbReference>
<dbReference type="PANTHER" id="PTHR19303">
    <property type="entry name" value="TRANSPOSON"/>
    <property type="match status" value="1"/>
</dbReference>
<protein>
    <submittedName>
        <fullName evidence="4">Similar to Tigger transposable element-derived protein 6, partial</fullName>
    </submittedName>
</protein>
<feature type="domain" description="HTH CENPB-type" evidence="3">
    <location>
        <begin position="1"/>
        <end position="72"/>
    </location>
</feature>
<dbReference type="PANTHER" id="PTHR19303:SF73">
    <property type="entry name" value="PROTEIN PDC2"/>
    <property type="match status" value="1"/>
</dbReference>
<evidence type="ECO:0000256" key="2">
    <source>
        <dbReference type="SAM" id="MobiDB-lite"/>
    </source>
</evidence>
<evidence type="ECO:0000313" key="4">
    <source>
        <dbReference type="EMBL" id="CBJ33530.1"/>
    </source>
</evidence>
<dbReference type="SMART" id="SM00674">
    <property type="entry name" value="CENPB"/>
    <property type="match status" value="1"/>
</dbReference>
<dbReference type="STRING" id="2880.D7G3D6"/>
<reference evidence="4 5" key="1">
    <citation type="journal article" date="2010" name="Nature">
        <title>The Ectocarpus genome and the independent evolution of multicellularity in brown algae.</title>
        <authorList>
            <person name="Cock J.M."/>
            <person name="Sterck L."/>
            <person name="Rouze P."/>
            <person name="Scornet D."/>
            <person name="Allen A.E."/>
            <person name="Amoutzias G."/>
            <person name="Anthouard V."/>
            <person name="Artiguenave F."/>
            <person name="Aury J.M."/>
            <person name="Badger J.H."/>
            <person name="Beszteri B."/>
            <person name="Billiau K."/>
            <person name="Bonnet E."/>
            <person name="Bothwell J.H."/>
            <person name="Bowler C."/>
            <person name="Boyen C."/>
            <person name="Brownlee C."/>
            <person name="Carrano C.J."/>
            <person name="Charrier B."/>
            <person name="Cho G.Y."/>
            <person name="Coelho S.M."/>
            <person name="Collen J."/>
            <person name="Corre E."/>
            <person name="Da Silva C."/>
            <person name="Delage L."/>
            <person name="Delaroque N."/>
            <person name="Dittami S.M."/>
            <person name="Doulbeau S."/>
            <person name="Elias M."/>
            <person name="Farnham G."/>
            <person name="Gachon C.M."/>
            <person name="Gschloessl B."/>
            <person name="Heesch S."/>
            <person name="Jabbari K."/>
            <person name="Jubin C."/>
            <person name="Kawai H."/>
            <person name="Kimura K."/>
            <person name="Kloareg B."/>
            <person name="Kupper F.C."/>
            <person name="Lang D."/>
            <person name="Le Bail A."/>
            <person name="Leblanc C."/>
            <person name="Lerouge P."/>
            <person name="Lohr M."/>
            <person name="Lopez P.J."/>
            <person name="Martens C."/>
            <person name="Maumus F."/>
            <person name="Michel G."/>
            <person name="Miranda-Saavedra D."/>
            <person name="Morales J."/>
            <person name="Moreau H."/>
            <person name="Motomura T."/>
            <person name="Nagasato C."/>
            <person name="Napoli C.A."/>
            <person name="Nelson D.R."/>
            <person name="Nyvall-Collen P."/>
            <person name="Peters A.F."/>
            <person name="Pommier C."/>
            <person name="Potin P."/>
            <person name="Poulain J."/>
            <person name="Quesneville H."/>
            <person name="Read B."/>
            <person name="Rensing S.A."/>
            <person name="Ritter A."/>
            <person name="Rousvoal S."/>
            <person name="Samanta M."/>
            <person name="Samson G."/>
            <person name="Schroeder D.C."/>
            <person name="Segurens B."/>
            <person name="Strittmatter M."/>
            <person name="Tonon T."/>
            <person name="Tregear J.W."/>
            <person name="Valentin K."/>
            <person name="von Dassow P."/>
            <person name="Yamagishi T."/>
            <person name="Van de Peer Y."/>
            <person name="Wincker P."/>
        </authorList>
    </citation>
    <scope>NUCLEOTIDE SEQUENCE [LARGE SCALE GENOMIC DNA]</scope>
    <source>
        <strain evidence="5">Ec32 / CCAP1310/4</strain>
    </source>
</reference>
<keyword evidence="5" id="KW-1185">Reference proteome</keyword>
<name>D7G3D6_ECTSI</name>
<proteinExistence type="predicted"/>
<accession>D7G3D6</accession>
<dbReference type="InterPro" id="IPR050863">
    <property type="entry name" value="CenT-Element_Derived"/>
</dbReference>
<dbReference type="GO" id="GO:0005634">
    <property type="term" value="C:nucleus"/>
    <property type="evidence" value="ECO:0007669"/>
    <property type="project" value="TreeGrafter"/>
</dbReference>
<organism evidence="4 5">
    <name type="scientific">Ectocarpus siliculosus</name>
    <name type="common">Brown alga</name>
    <name type="synonym">Conferva siliculosa</name>
    <dbReference type="NCBI Taxonomy" id="2880"/>
    <lineage>
        <taxon>Eukaryota</taxon>
        <taxon>Sar</taxon>
        <taxon>Stramenopiles</taxon>
        <taxon>Ochrophyta</taxon>
        <taxon>PX clade</taxon>
        <taxon>Phaeophyceae</taxon>
        <taxon>Ectocarpales</taxon>
        <taxon>Ectocarpaceae</taxon>
        <taxon>Ectocarpus</taxon>
    </lineage>
</organism>
<gene>
    <name evidence="4" type="ORF">Esi_0507_0003</name>
</gene>
<dbReference type="Gene3D" id="1.10.10.60">
    <property type="entry name" value="Homeodomain-like"/>
    <property type="match status" value="1"/>
</dbReference>
<dbReference type="PROSITE" id="PS51253">
    <property type="entry name" value="HTH_CENPB"/>
    <property type="match status" value="1"/>
</dbReference>
<evidence type="ECO:0000259" key="3">
    <source>
        <dbReference type="PROSITE" id="PS51253"/>
    </source>
</evidence>
<dbReference type="AlphaFoldDB" id="D7G3D6"/>
<dbReference type="SUPFAM" id="SSF46689">
    <property type="entry name" value="Homeodomain-like"/>
    <property type="match status" value="1"/>
</dbReference>
<dbReference type="GO" id="GO:0003677">
    <property type="term" value="F:DNA binding"/>
    <property type="evidence" value="ECO:0007669"/>
    <property type="project" value="UniProtKB-KW"/>
</dbReference>
<dbReference type="InterPro" id="IPR009057">
    <property type="entry name" value="Homeodomain-like_sf"/>
</dbReference>